<evidence type="ECO:0000313" key="3">
    <source>
        <dbReference type="Proteomes" id="UP000298653"/>
    </source>
</evidence>
<dbReference type="RefSeq" id="WP_137329116.1">
    <property type="nucleotide sequence ID" value="NZ_CP040058.1"/>
</dbReference>
<dbReference type="InterPro" id="IPR036779">
    <property type="entry name" value="LysM_dom_sf"/>
</dbReference>
<dbReference type="CDD" id="cd00118">
    <property type="entry name" value="LysM"/>
    <property type="match status" value="2"/>
</dbReference>
<feature type="domain" description="LysM" evidence="1">
    <location>
        <begin position="10"/>
        <end position="54"/>
    </location>
</feature>
<protein>
    <submittedName>
        <fullName evidence="2">Peptidoglycan-binding LysM</fullName>
    </submittedName>
</protein>
<dbReference type="KEGG" id="arf:AR1Y2_2347"/>
<reference evidence="2 3" key="1">
    <citation type="submission" date="2019-05" db="EMBL/GenBank/DDBJ databases">
        <title>Complete genome sequencing of Anaerostipes rhamnosivorans.</title>
        <authorList>
            <person name="Bui T.P.N."/>
            <person name="de Vos W.M."/>
        </authorList>
    </citation>
    <scope>NUCLEOTIDE SEQUENCE [LARGE SCALE GENOMIC DNA]</scope>
    <source>
        <strain evidence="2 3">1y2</strain>
    </source>
</reference>
<dbReference type="SMART" id="SM00257">
    <property type="entry name" value="LysM"/>
    <property type="match status" value="2"/>
</dbReference>
<dbReference type="PROSITE" id="PS51782">
    <property type="entry name" value="LYSM"/>
    <property type="match status" value="2"/>
</dbReference>
<gene>
    <name evidence="2" type="ORF">AR1Y2_2347</name>
</gene>
<dbReference type="Proteomes" id="UP000298653">
    <property type="component" value="Chromosome"/>
</dbReference>
<dbReference type="EMBL" id="CP040058">
    <property type="protein sequence ID" value="QCP35801.1"/>
    <property type="molecule type" value="Genomic_DNA"/>
</dbReference>
<dbReference type="SUPFAM" id="SSF54106">
    <property type="entry name" value="LysM domain"/>
    <property type="match status" value="2"/>
</dbReference>
<dbReference type="Gene3D" id="3.10.350.10">
    <property type="entry name" value="LysM domain"/>
    <property type="match status" value="2"/>
</dbReference>
<proteinExistence type="predicted"/>
<dbReference type="PANTHER" id="PTHR33734">
    <property type="entry name" value="LYSM DOMAIN-CONTAINING GPI-ANCHORED PROTEIN 2"/>
    <property type="match status" value="1"/>
</dbReference>
<evidence type="ECO:0000313" key="2">
    <source>
        <dbReference type="EMBL" id="QCP35801.1"/>
    </source>
</evidence>
<sequence length="114" mass="12869">MTERGNCNGIVYVIKEKDTLYQIAKQYNVRVRDIMRRNPYVNIYNLQIGDELCIPAAGPVISGAFEPYVVKEGDTLMNIMENKNVSFEKLAKSNKSVSELTLPVGTVLLIDKEK</sequence>
<accession>A0A4P8IFV3</accession>
<evidence type="ECO:0000259" key="1">
    <source>
        <dbReference type="PROSITE" id="PS51782"/>
    </source>
</evidence>
<name>A0A4P8IFV3_9FIRM</name>
<dbReference type="AlphaFoldDB" id="A0A4P8IFV3"/>
<organism evidence="2 3">
    <name type="scientific">Anaerostipes rhamnosivorans</name>
    <dbReference type="NCBI Taxonomy" id="1229621"/>
    <lineage>
        <taxon>Bacteria</taxon>
        <taxon>Bacillati</taxon>
        <taxon>Bacillota</taxon>
        <taxon>Clostridia</taxon>
        <taxon>Lachnospirales</taxon>
        <taxon>Lachnospiraceae</taxon>
        <taxon>Anaerostipes</taxon>
    </lineage>
</organism>
<feature type="domain" description="LysM" evidence="1">
    <location>
        <begin position="66"/>
        <end position="110"/>
    </location>
</feature>
<dbReference type="InterPro" id="IPR018392">
    <property type="entry name" value="LysM"/>
</dbReference>
<dbReference type="GO" id="GO:0008932">
    <property type="term" value="F:lytic endotransglycosylase activity"/>
    <property type="evidence" value="ECO:0007669"/>
    <property type="project" value="TreeGrafter"/>
</dbReference>
<dbReference type="Pfam" id="PF01476">
    <property type="entry name" value="LysM"/>
    <property type="match status" value="2"/>
</dbReference>
<dbReference type="PANTHER" id="PTHR33734:SF22">
    <property type="entry name" value="MEMBRANE-BOUND LYTIC MUREIN TRANSGLYCOSYLASE D"/>
    <property type="match status" value="1"/>
</dbReference>
<dbReference type="OrthoDB" id="9811296at2"/>
<keyword evidence="3" id="KW-1185">Reference proteome</keyword>